<keyword evidence="4" id="KW-1185">Reference proteome</keyword>
<dbReference type="STRING" id="675824.A0A1E3QFG0"/>
<dbReference type="OrthoDB" id="5589766at2759"/>
<dbReference type="InterPro" id="IPR040206">
    <property type="entry name" value="Zds1/2"/>
</dbReference>
<reference evidence="3 4" key="1">
    <citation type="journal article" date="2016" name="Proc. Natl. Acad. Sci. U.S.A.">
        <title>Comparative genomics of biotechnologically important yeasts.</title>
        <authorList>
            <person name="Riley R."/>
            <person name="Haridas S."/>
            <person name="Wolfe K.H."/>
            <person name="Lopes M.R."/>
            <person name="Hittinger C.T."/>
            <person name="Goeker M."/>
            <person name="Salamov A.A."/>
            <person name="Wisecaver J.H."/>
            <person name="Long T.M."/>
            <person name="Calvey C.H."/>
            <person name="Aerts A.L."/>
            <person name="Barry K.W."/>
            <person name="Choi C."/>
            <person name="Clum A."/>
            <person name="Coughlan A.Y."/>
            <person name="Deshpande S."/>
            <person name="Douglass A.P."/>
            <person name="Hanson S.J."/>
            <person name="Klenk H.-P."/>
            <person name="LaButti K.M."/>
            <person name="Lapidus A."/>
            <person name="Lindquist E.A."/>
            <person name="Lipzen A.M."/>
            <person name="Meier-Kolthoff J.P."/>
            <person name="Ohm R.A."/>
            <person name="Otillar R.P."/>
            <person name="Pangilinan J.L."/>
            <person name="Peng Y."/>
            <person name="Rokas A."/>
            <person name="Rosa C.A."/>
            <person name="Scheuner C."/>
            <person name="Sibirny A.A."/>
            <person name="Slot J.C."/>
            <person name="Stielow J.B."/>
            <person name="Sun H."/>
            <person name="Kurtzman C.P."/>
            <person name="Blackwell M."/>
            <person name="Grigoriev I.V."/>
            <person name="Jeffries T.W."/>
        </authorList>
    </citation>
    <scope>NUCLEOTIDE SEQUENCE [LARGE SCALE GENOMIC DNA]</scope>
    <source>
        <strain evidence="3 4">NRRL Y-11557</strain>
    </source>
</reference>
<protein>
    <recommendedName>
        <fullName evidence="2">Protein Zds1 C-terminal domain-containing protein</fullName>
    </recommendedName>
</protein>
<feature type="compositionally biased region" description="Polar residues" evidence="1">
    <location>
        <begin position="474"/>
        <end position="495"/>
    </location>
</feature>
<feature type="domain" description="Protein Zds1 C-terminal" evidence="2">
    <location>
        <begin position="744"/>
        <end position="796"/>
    </location>
</feature>
<gene>
    <name evidence="3" type="ORF">LIPSTDRAFT_215163</name>
</gene>
<dbReference type="GO" id="GO:0030010">
    <property type="term" value="P:establishment of cell polarity"/>
    <property type="evidence" value="ECO:0007669"/>
    <property type="project" value="TreeGrafter"/>
</dbReference>
<feature type="region of interest" description="Disordered" evidence="1">
    <location>
        <begin position="595"/>
        <end position="637"/>
    </location>
</feature>
<feature type="region of interest" description="Disordered" evidence="1">
    <location>
        <begin position="302"/>
        <end position="337"/>
    </location>
</feature>
<dbReference type="SMART" id="SM01327">
    <property type="entry name" value="Zds_C"/>
    <property type="match status" value="1"/>
</dbReference>
<dbReference type="PANTHER" id="PTHR28089">
    <property type="entry name" value="PROTEIN ZDS1-RELATED"/>
    <property type="match status" value="1"/>
</dbReference>
<feature type="region of interest" description="Disordered" evidence="1">
    <location>
        <begin position="187"/>
        <end position="220"/>
    </location>
</feature>
<feature type="compositionally biased region" description="Low complexity" evidence="1">
    <location>
        <begin position="417"/>
        <end position="438"/>
    </location>
</feature>
<dbReference type="PANTHER" id="PTHR28089:SF1">
    <property type="entry name" value="PROTEIN ZDS1-RELATED"/>
    <property type="match status" value="1"/>
</dbReference>
<dbReference type="Proteomes" id="UP000094385">
    <property type="component" value="Unassembled WGS sequence"/>
</dbReference>
<feature type="compositionally biased region" description="Polar residues" evidence="1">
    <location>
        <begin position="189"/>
        <end position="206"/>
    </location>
</feature>
<evidence type="ECO:0000313" key="4">
    <source>
        <dbReference type="Proteomes" id="UP000094385"/>
    </source>
</evidence>
<feature type="compositionally biased region" description="Low complexity" evidence="1">
    <location>
        <begin position="709"/>
        <end position="718"/>
    </location>
</feature>
<feature type="compositionally biased region" description="Basic residues" evidence="1">
    <location>
        <begin position="695"/>
        <end position="707"/>
    </location>
</feature>
<feature type="region of interest" description="Disordered" evidence="1">
    <location>
        <begin position="682"/>
        <end position="745"/>
    </location>
</feature>
<feature type="compositionally biased region" description="Polar residues" evidence="1">
    <location>
        <begin position="505"/>
        <end position="541"/>
    </location>
</feature>
<dbReference type="GO" id="GO:0010971">
    <property type="term" value="P:positive regulation of G2/M transition of mitotic cell cycle"/>
    <property type="evidence" value="ECO:0007669"/>
    <property type="project" value="TreeGrafter"/>
</dbReference>
<feature type="compositionally biased region" description="Basic and acidic residues" evidence="1">
    <location>
        <begin position="598"/>
        <end position="619"/>
    </location>
</feature>
<feature type="region of interest" description="Disordered" evidence="1">
    <location>
        <begin position="413"/>
        <end position="438"/>
    </location>
</feature>
<dbReference type="InterPro" id="IPR013941">
    <property type="entry name" value="ZDS1_C"/>
</dbReference>
<accession>A0A1E3QFG0</accession>
<sequence>MEDKHPAYDVENERHVTDTIVDLYSRNYSRESIASANENDDGISTEGMTTPLIAQRSISSSSLSVSPPALSTMPLENIGFEPPATIVAQERNNIQALKRISLDASSTSDPDLPAASIALLQHRPTSPPATSPSSASSAGIQQGFSFDDGPSYQTDGALLWVPAHLHPELAPKEWRTFVQERVAEIQHRTGANATPSQVETGTTASGLLSVPPPPGGTGPGIVRRKSKLSREIYISDDSVTGYEDGADVLQERAKAKSPEVRVSDLEWLETYARQTRSTSGSPNLPGGIVISERNVITPLNKGRGLRRSQHTSRKTKRLVESERRLSMTSEETLPEGEKDEKYAEMNMERVPTLTSSPPLFAVPDCGPQVTVTDGKLQLNINETDLGSLDIDADIVIEAAKSVDTSDVAVAPDKRYHSSSCGTSPGHVSSSSTSSSSTVSTVSSASTAKASIFPECSADGVSLGSGRSEPHRSTSRSGTPTPKISSSHRQSPISRFTSKRLITDILSRSSSSTNVTPESDDSPGTASKTVASASKRTNTVVSMPSMAATGDPNSRTDELSVIHVLDSMTSVHQAQSPQPGPSLKKRGKALTAGFGRLFTSDKEKEKEKEKARSLTRKDSGFKVNLSPPSRSDSISDLGKEARVRETLDLERSATPIADIEKVSLRNEKESKLSNFFGAKKKALTKSNGLHSSSGRRDKKGGNKSKHVRTSGSSSSLSSSYTDPYVGKSQSPSTPPSPSRAQIAKGNSGRPYYYSRFPLHVERAIYRLSHLKLANPRRPLCQQVLLSNFMYSYLELINQDSMYGYQQQQQYLQAYPYNYQQQQYVYQQQLQQQVLMQNLQLQMHHQQQSQNILHQQQQQQQHLPASYSDEENMFAGMESPASDRQINRSVHMPAVTVQGGSISDDVDTYWQDSDSDDDVYGTYFDATEDDVRIFHLICFPITNVIAVFRCACL</sequence>
<evidence type="ECO:0000313" key="3">
    <source>
        <dbReference type="EMBL" id="ODQ75737.1"/>
    </source>
</evidence>
<name>A0A1E3QFG0_LIPST</name>
<dbReference type="EMBL" id="KV454290">
    <property type="protein sequence ID" value="ODQ75737.1"/>
    <property type="molecule type" value="Genomic_DNA"/>
</dbReference>
<proteinExistence type="predicted"/>
<feature type="compositionally biased region" description="Basic residues" evidence="1">
    <location>
        <begin position="303"/>
        <end position="316"/>
    </location>
</feature>
<dbReference type="GO" id="GO:0005737">
    <property type="term" value="C:cytoplasm"/>
    <property type="evidence" value="ECO:0007669"/>
    <property type="project" value="TreeGrafter"/>
</dbReference>
<evidence type="ECO:0000259" key="2">
    <source>
        <dbReference type="SMART" id="SM01327"/>
    </source>
</evidence>
<feature type="region of interest" description="Disordered" evidence="1">
    <location>
        <begin position="459"/>
        <end position="554"/>
    </location>
</feature>
<feature type="region of interest" description="Disordered" evidence="1">
    <location>
        <begin position="123"/>
        <end position="147"/>
    </location>
</feature>
<organism evidence="3 4">
    <name type="scientific">Lipomyces starkeyi NRRL Y-11557</name>
    <dbReference type="NCBI Taxonomy" id="675824"/>
    <lineage>
        <taxon>Eukaryota</taxon>
        <taxon>Fungi</taxon>
        <taxon>Dikarya</taxon>
        <taxon>Ascomycota</taxon>
        <taxon>Saccharomycotina</taxon>
        <taxon>Lipomycetes</taxon>
        <taxon>Lipomycetales</taxon>
        <taxon>Lipomycetaceae</taxon>
        <taxon>Lipomyces</taxon>
    </lineage>
</organism>
<evidence type="ECO:0000256" key="1">
    <source>
        <dbReference type="SAM" id="MobiDB-lite"/>
    </source>
</evidence>
<dbReference type="AlphaFoldDB" id="A0A1E3QFG0"/>
<dbReference type="Pfam" id="PF08632">
    <property type="entry name" value="Zds_C"/>
    <property type="match status" value="1"/>
</dbReference>